<dbReference type="AlphaFoldDB" id="K1UGM8"/>
<evidence type="ECO:0000256" key="5">
    <source>
        <dbReference type="SAM" id="Phobius"/>
    </source>
</evidence>
<keyword evidence="5" id="KW-0812">Transmembrane</keyword>
<keyword evidence="5" id="KW-1133">Transmembrane helix</keyword>
<keyword evidence="3 5" id="KW-0472">Membrane</keyword>
<evidence type="ECO:0000256" key="1">
    <source>
        <dbReference type="ARBA" id="ARBA00004236"/>
    </source>
</evidence>
<dbReference type="GO" id="GO:0005886">
    <property type="term" value="C:plasma membrane"/>
    <property type="evidence" value="ECO:0007669"/>
    <property type="project" value="UniProtKB-SubCell"/>
</dbReference>
<comment type="subcellular location">
    <subcellularLocation>
        <location evidence="1">Cell membrane</location>
    </subcellularLocation>
</comment>
<dbReference type="PANTHER" id="PTHR47529:SF1">
    <property type="entry name" value="PERIPLASMIC CHAPERONE PPID"/>
    <property type="match status" value="1"/>
</dbReference>
<accession>K1UGM8</accession>
<keyword evidence="2" id="KW-1003">Cell membrane</keyword>
<proteinExistence type="predicted"/>
<dbReference type="GO" id="GO:0016853">
    <property type="term" value="F:isomerase activity"/>
    <property type="evidence" value="ECO:0007669"/>
    <property type="project" value="UniProtKB-KW"/>
</dbReference>
<dbReference type="EMBL" id="AJWY01000324">
    <property type="protein sequence ID" value="EKC81333.1"/>
    <property type="molecule type" value="Genomic_DNA"/>
</dbReference>
<reference evidence="6" key="1">
    <citation type="journal article" date="2013" name="Environ. Microbiol.">
        <title>Microbiota from the distal guts of lean and obese adolescents exhibit partial functional redundancy besides clear differences in community structure.</title>
        <authorList>
            <person name="Ferrer M."/>
            <person name="Ruiz A."/>
            <person name="Lanza F."/>
            <person name="Haange S.B."/>
            <person name="Oberbach A."/>
            <person name="Till H."/>
            <person name="Bargiela R."/>
            <person name="Campoy C."/>
            <person name="Segura M.T."/>
            <person name="Richter M."/>
            <person name="von Bergen M."/>
            <person name="Seifert J."/>
            <person name="Suarez A."/>
        </authorList>
    </citation>
    <scope>NUCLEOTIDE SEQUENCE</scope>
</reference>
<feature type="non-terminal residue" evidence="6">
    <location>
        <position position="107"/>
    </location>
</feature>
<dbReference type="Pfam" id="PF13623">
    <property type="entry name" value="SurA_N_2"/>
    <property type="match status" value="1"/>
</dbReference>
<dbReference type="InterPro" id="IPR052029">
    <property type="entry name" value="PpiD_chaperone"/>
</dbReference>
<evidence type="ECO:0000256" key="4">
    <source>
        <dbReference type="ARBA" id="ARBA00023186"/>
    </source>
</evidence>
<keyword evidence="4" id="KW-0143">Chaperone</keyword>
<comment type="caution">
    <text evidence="6">The sequence shown here is derived from an EMBL/GenBank/DDBJ whole genome shotgun (WGS) entry which is preliminary data.</text>
</comment>
<evidence type="ECO:0000256" key="2">
    <source>
        <dbReference type="ARBA" id="ARBA00022475"/>
    </source>
</evidence>
<evidence type="ECO:0000256" key="3">
    <source>
        <dbReference type="ARBA" id="ARBA00023136"/>
    </source>
</evidence>
<sequence length="107" mass="12185">MAALGTIRKRGVILVCIISFGLFAFIAEEAFRSCDSAKNNERQQIGEVLGEKISVQDFQKLVDEYSEVIKMQQGQENLPEEQMNQVKDMVWNTYIQNQIIAKEASKL</sequence>
<keyword evidence="6" id="KW-0413">Isomerase</keyword>
<dbReference type="PANTHER" id="PTHR47529">
    <property type="entry name" value="PEPTIDYL-PROLYL CIS-TRANS ISOMERASE D"/>
    <property type="match status" value="1"/>
</dbReference>
<protein>
    <submittedName>
        <fullName evidence="6">Peptidyl-prolyl cis-trans isomerase</fullName>
    </submittedName>
</protein>
<gene>
    <name evidence="6" type="ORF">LEA_00451</name>
</gene>
<evidence type="ECO:0000313" key="6">
    <source>
        <dbReference type="EMBL" id="EKC81333.1"/>
    </source>
</evidence>
<feature type="transmembrane region" description="Helical" evidence="5">
    <location>
        <begin position="12"/>
        <end position="31"/>
    </location>
</feature>
<name>K1UGM8_9ZZZZ</name>
<organism evidence="6">
    <name type="scientific">human gut metagenome</name>
    <dbReference type="NCBI Taxonomy" id="408170"/>
    <lineage>
        <taxon>unclassified sequences</taxon>
        <taxon>metagenomes</taxon>
        <taxon>organismal metagenomes</taxon>
    </lineage>
</organism>